<keyword evidence="2" id="KW-1185">Reference proteome</keyword>
<protein>
    <submittedName>
        <fullName evidence="1">Uncharacterized protein</fullName>
    </submittedName>
</protein>
<name>A0A834N4I1_VESGE</name>
<gene>
    <name evidence="1" type="ORF">HZH68_010022</name>
</gene>
<sequence length="68" mass="7986">MGSLCASVCCTYERERKKERRGERDRNRGREREREMVGEVLDLSIHGWYQDNLALSQAIDDRAHFSAK</sequence>
<dbReference type="AlphaFoldDB" id="A0A834N4I1"/>
<dbReference type="Proteomes" id="UP000617340">
    <property type="component" value="Unassembled WGS sequence"/>
</dbReference>
<evidence type="ECO:0000313" key="1">
    <source>
        <dbReference type="EMBL" id="KAF7395972.1"/>
    </source>
</evidence>
<dbReference type="EMBL" id="JACSDZ010000009">
    <property type="protein sequence ID" value="KAF7395972.1"/>
    <property type="molecule type" value="Genomic_DNA"/>
</dbReference>
<comment type="caution">
    <text evidence="1">The sequence shown here is derived from an EMBL/GenBank/DDBJ whole genome shotgun (WGS) entry which is preliminary data.</text>
</comment>
<evidence type="ECO:0000313" key="2">
    <source>
        <dbReference type="Proteomes" id="UP000617340"/>
    </source>
</evidence>
<accession>A0A834N4I1</accession>
<reference evidence="1" key="1">
    <citation type="journal article" date="2020" name="G3 (Bethesda)">
        <title>High-Quality Assemblies for Three Invasive Social Wasps from the &lt;i&gt;Vespula&lt;/i&gt; Genus.</title>
        <authorList>
            <person name="Harrop T.W.R."/>
            <person name="Guhlin J."/>
            <person name="McLaughlin G.M."/>
            <person name="Permina E."/>
            <person name="Stockwell P."/>
            <person name="Gilligan J."/>
            <person name="Le Lec M.F."/>
            <person name="Gruber M.A.M."/>
            <person name="Quinn O."/>
            <person name="Lovegrove M."/>
            <person name="Duncan E.J."/>
            <person name="Remnant E.J."/>
            <person name="Van Eeckhoven J."/>
            <person name="Graham B."/>
            <person name="Knapp R.A."/>
            <person name="Langford K.W."/>
            <person name="Kronenberg Z."/>
            <person name="Press M.O."/>
            <person name="Eacker S.M."/>
            <person name="Wilson-Rankin E.E."/>
            <person name="Purcell J."/>
            <person name="Lester P.J."/>
            <person name="Dearden P.K."/>
        </authorList>
    </citation>
    <scope>NUCLEOTIDE SEQUENCE</scope>
    <source>
        <strain evidence="1">Linc-1</strain>
    </source>
</reference>
<proteinExistence type="predicted"/>
<organism evidence="1 2">
    <name type="scientific">Vespula germanica</name>
    <name type="common">German yellow jacket</name>
    <name type="synonym">Paravespula germanica</name>
    <dbReference type="NCBI Taxonomy" id="30212"/>
    <lineage>
        <taxon>Eukaryota</taxon>
        <taxon>Metazoa</taxon>
        <taxon>Ecdysozoa</taxon>
        <taxon>Arthropoda</taxon>
        <taxon>Hexapoda</taxon>
        <taxon>Insecta</taxon>
        <taxon>Pterygota</taxon>
        <taxon>Neoptera</taxon>
        <taxon>Endopterygota</taxon>
        <taxon>Hymenoptera</taxon>
        <taxon>Apocrita</taxon>
        <taxon>Aculeata</taxon>
        <taxon>Vespoidea</taxon>
        <taxon>Vespidae</taxon>
        <taxon>Vespinae</taxon>
        <taxon>Vespula</taxon>
    </lineage>
</organism>